<reference evidence="4 5" key="1">
    <citation type="submission" date="2019-04" db="EMBL/GenBank/DDBJ databases">
        <title>Niastella caeni sp. nov., isolated from activated sludge.</title>
        <authorList>
            <person name="Sheng M."/>
        </authorList>
    </citation>
    <scope>NUCLEOTIDE SEQUENCE [LARGE SCALE GENOMIC DNA]</scope>
    <source>
        <strain evidence="4 5">HX-2-15</strain>
    </source>
</reference>
<dbReference type="PANTHER" id="PTHR43685:SF2">
    <property type="entry name" value="GLYCOSYLTRANSFERASE 2-LIKE DOMAIN-CONTAINING PROTEIN"/>
    <property type="match status" value="1"/>
</dbReference>
<accession>A0A4S8HKX2</accession>
<dbReference type="Pfam" id="PF00535">
    <property type="entry name" value="Glycos_transf_2"/>
    <property type="match status" value="1"/>
</dbReference>
<proteinExistence type="predicted"/>
<dbReference type="GO" id="GO:0016757">
    <property type="term" value="F:glycosyltransferase activity"/>
    <property type="evidence" value="ECO:0007669"/>
    <property type="project" value="InterPro"/>
</dbReference>
<feature type="domain" description="Glycosyltransferase 2-like" evidence="2">
    <location>
        <begin position="436"/>
        <end position="570"/>
    </location>
</feature>
<feature type="domain" description="Glycosyltransferase subfamily 4-like N-terminal" evidence="3">
    <location>
        <begin position="21"/>
        <end position="198"/>
    </location>
</feature>
<dbReference type="OrthoDB" id="6638511at2"/>
<dbReference type="CDD" id="cd03801">
    <property type="entry name" value="GT4_PimA-like"/>
    <property type="match status" value="1"/>
</dbReference>
<dbReference type="Pfam" id="PF13439">
    <property type="entry name" value="Glyco_transf_4"/>
    <property type="match status" value="1"/>
</dbReference>
<gene>
    <name evidence="4" type="ORF">FAM09_25630</name>
</gene>
<sequence>MDQMKKKYWLITTEYPPMYGGGIGTYCYHTAKMLHQMNWDVTVFVPNQYSDINKTTISNGVRIIEFSRHKTNVAAYLGPETAMAFEFANIIKEYIETEGLPEILESQEYAGIAYYILQYKHLNYPLFNKLKVVLTLHAPSFLYYEYNRVPAMQLPYFWIGQMERWCIMAADKLNAPSAFIVQAIRPFMPELPEVTVVPLPFEQPKKVQFNNATDPRDNWFFFGKLTPQKGILPLLKSFKTLWETGWTRPLYLIGGGNHYYHPERMDMQQWVNKKYGTEIKTGKLILLGSLSPAQWKEKTQNGAVILIPSIGDNYPYTVIESLINGNIVLASKQGGQSEIINDAQNGFLFDHSEEDSLIKKVHVINNLPVEQIQHIRISAINSVEEKHCYKSVYAQKQRAIESTEAVNNKTTLFPFLTGSKTSEHPLQQQYKKDLLSVVIPFYNMGPYLEEALQSVYTSDYKNIEVIVVNDGSDKRESIEALKMLQNKYKFILIEQSNKGLSVARNTGAQQVTGEFLAFLDPDDAVAPNYFSKALDILKSKRNVHFVGCWAQYFEGSTGSWPAFTPEPPYLLYHNMINSSALVYRTTVFTQSGWNDPALEYGLEDWESVINLTKNGWKGVVIPEKLWLYRIRKKSMARSFTREKLLFSYRYIAEKHSAFYSIFAAELTGLLNANGPGYKIDNPTFATDEHIPFNKNRIIKKVINYIKKKPVLRKKALYILSKLKK</sequence>
<dbReference type="Gene3D" id="3.40.50.2000">
    <property type="entry name" value="Glycogen Phosphorylase B"/>
    <property type="match status" value="2"/>
</dbReference>
<dbReference type="SUPFAM" id="SSF53448">
    <property type="entry name" value="Nucleotide-diphospho-sugar transferases"/>
    <property type="match status" value="1"/>
</dbReference>
<name>A0A4S8HKX2_9BACT</name>
<comment type="caution">
    <text evidence="4">The sequence shown here is derived from an EMBL/GenBank/DDBJ whole genome shotgun (WGS) entry which is preliminary data.</text>
</comment>
<dbReference type="EMBL" id="STFF01000009">
    <property type="protein sequence ID" value="THU33532.1"/>
    <property type="molecule type" value="Genomic_DNA"/>
</dbReference>
<evidence type="ECO:0000313" key="4">
    <source>
        <dbReference type="EMBL" id="THU33532.1"/>
    </source>
</evidence>
<evidence type="ECO:0000259" key="3">
    <source>
        <dbReference type="Pfam" id="PF13439"/>
    </source>
</evidence>
<evidence type="ECO:0000313" key="5">
    <source>
        <dbReference type="Proteomes" id="UP000306918"/>
    </source>
</evidence>
<feature type="domain" description="Glycosyl transferase family 1" evidence="1">
    <location>
        <begin position="213"/>
        <end position="362"/>
    </location>
</feature>
<dbReference type="Gene3D" id="3.90.550.10">
    <property type="entry name" value="Spore Coat Polysaccharide Biosynthesis Protein SpsA, Chain A"/>
    <property type="match status" value="1"/>
</dbReference>
<dbReference type="SUPFAM" id="SSF53756">
    <property type="entry name" value="UDP-Glycosyltransferase/glycogen phosphorylase"/>
    <property type="match status" value="1"/>
</dbReference>
<dbReference type="InterPro" id="IPR050834">
    <property type="entry name" value="Glycosyltransf_2"/>
</dbReference>
<dbReference type="Pfam" id="PF00534">
    <property type="entry name" value="Glycos_transf_1"/>
    <property type="match status" value="1"/>
</dbReference>
<evidence type="ECO:0000259" key="2">
    <source>
        <dbReference type="Pfam" id="PF00535"/>
    </source>
</evidence>
<dbReference type="PANTHER" id="PTHR43685">
    <property type="entry name" value="GLYCOSYLTRANSFERASE"/>
    <property type="match status" value="1"/>
</dbReference>
<dbReference type="Proteomes" id="UP000306918">
    <property type="component" value="Unassembled WGS sequence"/>
</dbReference>
<keyword evidence="4" id="KW-0808">Transferase</keyword>
<evidence type="ECO:0000259" key="1">
    <source>
        <dbReference type="Pfam" id="PF00534"/>
    </source>
</evidence>
<dbReference type="RefSeq" id="WP_136580020.1">
    <property type="nucleotide sequence ID" value="NZ_STFF01000009.1"/>
</dbReference>
<dbReference type="InterPro" id="IPR001173">
    <property type="entry name" value="Glyco_trans_2-like"/>
</dbReference>
<dbReference type="AlphaFoldDB" id="A0A4S8HKX2"/>
<dbReference type="InterPro" id="IPR029044">
    <property type="entry name" value="Nucleotide-diphossugar_trans"/>
</dbReference>
<dbReference type="CDD" id="cd00761">
    <property type="entry name" value="Glyco_tranf_GTA_type"/>
    <property type="match status" value="1"/>
</dbReference>
<protein>
    <submittedName>
        <fullName evidence="4">Glycosyltransferase</fullName>
    </submittedName>
</protein>
<keyword evidence="5" id="KW-1185">Reference proteome</keyword>
<dbReference type="InterPro" id="IPR028098">
    <property type="entry name" value="Glyco_trans_4-like_N"/>
</dbReference>
<organism evidence="4 5">
    <name type="scientific">Niastella caeni</name>
    <dbReference type="NCBI Taxonomy" id="2569763"/>
    <lineage>
        <taxon>Bacteria</taxon>
        <taxon>Pseudomonadati</taxon>
        <taxon>Bacteroidota</taxon>
        <taxon>Chitinophagia</taxon>
        <taxon>Chitinophagales</taxon>
        <taxon>Chitinophagaceae</taxon>
        <taxon>Niastella</taxon>
    </lineage>
</organism>
<dbReference type="InterPro" id="IPR001296">
    <property type="entry name" value="Glyco_trans_1"/>
</dbReference>